<name>A0A930YLR0_9ACTN</name>
<sequence>MSVDPDLWWDQLRAASLVGTARREVPETPDLGATARPDASRETSLLDAAALGDAVRRAGRLADVADEPDDPAPAESLEVAPSPAVQILELLLNQGPVSAAARVALTAHWLDTAAAARRIVPPRLLPVLLDAATPQSPVRRGVRPVLGERGRWLAARNPAWDWATVPVEEGPTTAASVRAHVEATWDTSTAQGRASAVAALVVGLGPDDEPFLERCLDERAKAVREEARRLLDRLPGSARAQRMADRLRPLVRVTGTLRKQVEVLLPGEPDAAGIRDGLTEPAPGGSRRVRWMQQVVAATPLPVWTELTRVDPRKLLGMFRAPDDIVPALREAAVSQRDAAWARALLPLQWDSRLLAVLDGPERDAVLAAKVQQTPLPVLAQQLVHVEPPWGPRASAELVQVLVRSPDGHALRVLRSALPLALHPDSLPAVERAMQAAGDDAYLRTTLRDVLQYQSIHTAISEALR</sequence>
<organism evidence="2 3">
    <name type="scientific">Nocardioides islandensis</name>
    <dbReference type="NCBI Taxonomy" id="433663"/>
    <lineage>
        <taxon>Bacteria</taxon>
        <taxon>Bacillati</taxon>
        <taxon>Actinomycetota</taxon>
        <taxon>Actinomycetes</taxon>
        <taxon>Propionibacteriales</taxon>
        <taxon>Nocardioidaceae</taxon>
        <taxon>Nocardioides</taxon>
    </lineage>
</organism>
<evidence type="ECO:0000313" key="3">
    <source>
        <dbReference type="Proteomes" id="UP000640489"/>
    </source>
</evidence>
<dbReference type="Proteomes" id="UP000640489">
    <property type="component" value="Unassembled WGS sequence"/>
</dbReference>
<reference evidence="2" key="1">
    <citation type="submission" date="2020-11" db="EMBL/GenBank/DDBJ databases">
        <title>Nocardioides sp. nov., isolated from Soil of Cynanchum wilfordii Hemsley rhizosphere.</title>
        <authorList>
            <person name="Lee J.-S."/>
            <person name="Suh M.K."/>
            <person name="Kim J.-S."/>
        </authorList>
    </citation>
    <scope>NUCLEOTIDE SEQUENCE</scope>
    <source>
        <strain evidence="2">KCTC 19275</strain>
    </source>
</reference>
<feature type="region of interest" description="Disordered" evidence="1">
    <location>
        <begin position="20"/>
        <end position="42"/>
    </location>
</feature>
<evidence type="ECO:0000256" key="1">
    <source>
        <dbReference type="SAM" id="MobiDB-lite"/>
    </source>
</evidence>
<dbReference type="EMBL" id="JADKPN010000011">
    <property type="protein sequence ID" value="MBF4764865.1"/>
    <property type="molecule type" value="Genomic_DNA"/>
</dbReference>
<dbReference type="AlphaFoldDB" id="A0A930YLR0"/>
<protein>
    <submittedName>
        <fullName evidence="2">Uncharacterized protein</fullName>
    </submittedName>
</protein>
<keyword evidence="3" id="KW-1185">Reference proteome</keyword>
<proteinExistence type="predicted"/>
<gene>
    <name evidence="2" type="ORF">ISU07_17155</name>
</gene>
<dbReference type="RefSeq" id="WP_194708044.1">
    <property type="nucleotide sequence ID" value="NZ_JADKPN010000011.1"/>
</dbReference>
<dbReference type="Pfam" id="PF18944">
    <property type="entry name" value="DUF5691"/>
    <property type="match status" value="2"/>
</dbReference>
<dbReference type="InterPro" id="IPR043746">
    <property type="entry name" value="DUF5691"/>
</dbReference>
<accession>A0A930YLR0</accession>
<comment type="caution">
    <text evidence="2">The sequence shown here is derived from an EMBL/GenBank/DDBJ whole genome shotgun (WGS) entry which is preliminary data.</text>
</comment>
<evidence type="ECO:0000313" key="2">
    <source>
        <dbReference type="EMBL" id="MBF4764865.1"/>
    </source>
</evidence>